<dbReference type="PANTHER" id="PTHR47148">
    <property type="entry name" value="CYTOCHROME C OXIDASE ASSEMBLY FACTOR 1 HOMOLOG"/>
    <property type="match status" value="1"/>
</dbReference>
<feature type="region of interest" description="Disordered" evidence="1">
    <location>
        <begin position="33"/>
        <end position="121"/>
    </location>
</feature>
<evidence type="ECO:0000313" key="3">
    <source>
        <dbReference type="Proteomes" id="UP000694400"/>
    </source>
</evidence>
<reference evidence="2" key="2">
    <citation type="submission" date="2025-08" db="UniProtKB">
        <authorList>
            <consortium name="Ensembl"/>
        </authorList>
    </citation>
    <scope>IDENTIFICATION</scope>
</reference>
<dbReference type="AlphaFoldDB" id="A0A8B9SJB4"/>
<protein>
    <submittedName>
        <fullName evidence="2">Uncharacterized protein</fullName>
    </submittedName>
</protein>
<reference evidence="2" key="3">
    <citation type="submission" date="2025-09" db="UniProtKB">
        <authorList>
            <consortium name="Ensembl"/>
        </authorList>
    </citation>
    <scope>IDENTIFICATION</scope>
</reference>
<organism evidence="2 3">
    <name type="scientific">Anas platyrhynchos</name>
    <name type="common">Mallard</name>
    <name type="synonym">Anas boschas</name>
    <dbReference type="NCBI Taxonomy" id="8839"/>
    <lineage>
        <taxon>Eukaryota</taxon>
        <taxon>Metazoa</taxon>
        <taxon>Chordata</taxon>
        <taxon>Craniata</taxon>
        <taxon>Vertebrata</taxon>
        <taxon>Euteleostomi</taxon>
        <taxon>Archelosauria</taxon>
        <taxon>Archosauria</taxon>
        <taxon>Dinosauria</taxon>
        <taxon>Saurischia</taxon>
        <taxon>Theropoda</taxon>
        <taxon>Coelurosauria</taxon>
        <taxon>Aves</taxon>
        <taxon>Neognathae</taxon>
        <taxon>Galloanserae</taxon>
        <taxon>Anseriformes</taxon>
        <taxon>Anatidae</taxon>
        <taxon>Anatinae</taxon>
        <taxon>Anas</taxon>
    </lineage>
</organism>
<dbReference type="InterPro" id="IPR014807">
    <property type="entry name" value="Coa1"/>
</dbReference>
<evidence type="ECO:0000313" key="2">
    <source>
        <dbReference type="Ensembl" id="ENSAPLP00020007095.1"/>
    </source>
</evidence>
<sequence length="230" mass="25026">MEFDQIRCKESVAKIQLIPLFCHLTENISKAPLQPQAPHLHSQGQGSGTPAAPSQKGTVPGNPQSCPKEDRRTPKSNPLFKHSGGHSFASPPSSSVARSAPWQRRSNGGPHGPGVSPPARRCQGFARTQYYQQGLEQLNNNPTALEALGAPPLKVHNIRLTDGSNRVDTERAQIKLPVSGTKSAGYLYIDSEMDHSRQCWRLQDVTLKLRDGQNISVYHSPVKSISVQGG</sequence>
<name>A0A8B9SJB4_ANAPL</name>
<dbReference type="GO" id="GO:0005743">
    <property type="term" value="C:mitochondrial inner membrane"/>
    <property type="evidence" value="ECO:0007669"/>
    <property type="project" value="TreeGrafter"/>
</dbReference>
<dbReference type="Pfam" id="PF08695">
    <property type="entry name" value="Coa1"/>
    <property type="match status" value="1"/>
</dbReference>
<accession>A0A8B9SJB4</accession>
<feature type="compositionally biased region" description="Polar residues" evidence="1">
    <location>
        <begin position="55"/>
        <end position="65"/>
    </location>
</feature>
<proteinExistence type="predicted"/>
<dbReference type="GO" id="GO:0033617">
    <property type="term" value="P:mitochondrial respiratory chain complex IV assembly"/>
    <property type="evidence" value="ECO:0007669"/>
    <property type="project" value="TreeGrafter"/>
</dbReference>
<reference evidence="2" key="1">
    <citation type="submission" date="2019-08" db="EMBL/GenBank/DDBJ databases">
        <title>Three high-quality genomes provides insights into domestication of ducks.</title>
        <authorList>
            <person name="Hou Z.C."/>
            <person name="Zhu F."/>
            <person name="Yin Z.T."/>
            <person name="Zhang F."/>
        </authorList>
    </citation>
    <scope>NUCLEOTIDE SEQUENCE [LARGE SCALE GENOMIC DNA]</scope>
</reference>
<dbReference type="GO" id="GO:0032981">
    <property type="term" value="P:mitochondrial respiratory chain complex I assembly"/>
    <property type="evidence" value="ECO:0007669"/>
    <property type="project" value="TreeGrafter"/>
</dbReference>
<dbReference type="Ensembl" id="ENSAPLT00020007622.1">
    <property type="protein sequence ID" value="ENSAPLP00020007095.1"/>
    <property type="gene ID" value="ENSAPLG00020005196.1"/>
</dbReference>
<dbReference type="Proteomes" id="UP000694400">
    <property type="component" value="Chromosome 2"/>
</dbReference>
<dbReference type="PANTHER" id="PTHR47148:SF1">
    <property type="entry name" value="CYTOCHROME C OXIDASE ASSEMBLY FACTOR 1 HOMOLOG"/>
    <property type="match status" value="1"/>
</dbReference>
<feature type="compositionally biased region" description="Low complexity" evidence="1">
    <location>
        <begin position="87"/>
        <end position="101"/>
    </location>
</feature>
<evidence type="ECO:0000256" key="1">
    <source>
        <dbReference type="SAM" id="MobiDB-lite"/>
    </source>
</evidence>